<gene>
    <name evidence="1" type="ORF">Bccel_1385</name>
</gene>
<dbReference type="Proteomes" id="UP000036923">
    <property type="component" value="Unassembled WGS sequence"/>
</dbReference>
<comment type="caution">
    <text evidence="1">The sequence shown here is derived from an EMBL/GenBank/DDBJ whole genome shotgun (WGS) entry which is preliminary data.</text>
</comment>
<dbReference type="EMBL" id="LGTC01000001">
    <property type="protein sequence ID" value="KNY26123.1"/>
    <property type="molecule type" value="Genomic_DNA"/>
</dbReference>
<evidence type="ECO:0000313" key="1">
    <source>
        <dbReference type="EMBL" id="KNY26123.1"/>
    </source>
</evidence>
<dbReference type="RefSeq" id="WP_036946058.1">
    <property type="nucleotide sequence ID" value="NZ_JQKC01000111.1"/>
</dbReference>
<accession>A0A0L6JK79</accession>
<name>A0A0L6JK79_9FIRM</name>
<evidence type="ECO:0000313" key="2">
    <source>
        <dbReference type="Proteomes" id="UP000036923"/>
    </source>
</evidence>
<dbReference type="STRING" id="398512.Bccel_1385"/>
<sequence length="161" mass="18017">MSKRKPIKRKIPLKQQLIGDRTLTLEERLKDSETFPEGPMNLVKNSEEKMSDILLSFATPLLNGTESIEEADRLIGFAMAVWNISMTPKVDRAAAIPAIAGVFCSDTGKGIEGTLSLLRTLLQRKDDYFSHVKKYIIDYEISLKNGEPSLKVIWAPLIPEA</sequence>
<reference evidence="2" key="1">
    <citation type="submission" date="2015-07" db="EMBL/GenBank/DDBJ databases">
        <title>Near-Complete Genome Sequence of the Cellulolytic Bacterium Bacteroides (Pseudobacteroides) cellulosolvens ATCC 35603.</title>
        <authorList>
            <person name="Dassa B."/>
            <person name="Utturkar S.M."/>
            <person name="Klingeman D.M."/>
            <person name="Hurt R.A."/>
            <person name="Keller M."/>
            <person name="Xu J."/>
            <person name="Reddy Y.H.K."/>
            <person name="Borovok I."/>
            <person name="Grinberg I.R."/>
            <person name="Lamed R."/>
            <person name="Zhivin O."/>
            <person name="Bayer E.A."/>
            <person name="Brown S.D."/>
        </authorList>
    </citation>
    <scope>NUCLEOTIDE SEQUENCE [LARGE SCALE GENOMIC DNA]</scope>
    <source>
        <strain evidence="2">DSM 2933</strain>
    </source>
</reference>
<protein>
    <submittedName>
        <fullName evidence="1">Uncharacterized protein</fullName>
    </submittedName>
</protein>
<proteinExistence type="predicted"/>
<dbReference type="AlphaFoldDB" id="A0A0L6JK79"/>
<keyword evidence="2" id="KW-1185">Reference proteome</keyword>
<organism evidence="1 2">
    <name type="scientific">Pseudobacteroides cellulosolvens ATCC 35603 = DSM 2933</name>
    <dbReference type="NCBI Taxonomy" id="398512"/>
    <lineage>
        <taxon>Bacteria</taxon>
        <taxon>Bacillati</taxon>
        <taxon>Bacillota</taxon>
        <taxon>Clostridia</taxon>
        <taxon>Eubacteriales</taxon>
        <taxon>Oscillospiraceae</taxon>
        <taxon>Pseudobacteroides</taxon>
    </lineage>
</organism>